<name>A0A5N4C307_CAMDR</name>
<gene>
    <name evidence="2" type="ORF">Cadr_000002937</name>
</gene>
<evidence type="ECO:0000313" key="3">
    <source>
        <dbReference type="Proteomes" id="UP000299084"/>
    </source>
</evidence>
<keyword evidence="3" id="KW-1185">Reference proteome</keyword>
<dbReference type="AlphaFoldDB" id="A0A5N4C307"/>
<accession>A0A5N4C307</accession>
<dbReference type="EMBL" id="JWIN03000037">
    <property type="protein sequence ID" value="KAB1253265.1"/>
    <property type="molecule type" value="Genomic_DNA"/>
</dbReference>
<reference evidence="2 3" key="1">
    <citation type="journal article" date="2019" name="Mol. Ecol. Resour.">
        <title>Improving Illumina assemblies with Hi-C and long reads: an example with the North African dromedary.</title>
        <authorList>
            <person name="Elbers J.P."/>
            <person name="Rogers M.F."/>
            <person name="Perelman P.L."/>
            <person name="Proskuryakova A.A."/>
            <person name="Serdyukova N.A."/>
            <person name="Johnson W.E."/>
            <person name="Horin P."/>
            <person name="Corander J."/>
            <person name="Murphy D."/>
            <person name="Burger P.A."/>
        </authorList>
    </citation>
    <scope>NUCLEOTIDE SEQUENCE [LARGE SCALE GENOMIC DNA]</scope>
    <source>
        <strain evidence="2">Drom800</strain>
        <tissue evidence="2">Blood</tissue>
    </source>
</reference>
<proteinExistence type="predicted"/>
<sequence>MTGQEQVTERATFCKTGKGRDRDADLHGSLSYQVHDNPRCLENKMPEGQEGY</sequence>
<feature type="region of interest" description="Disordered" evidence="1">
    <location>
        <begin position="1"/>
        <end position="25"/>
    </location>
</feature>
<organism evidence="2 3">
    <name type="scientific">Camelus dromedarius</name>
    <name type="common">Dromedary</name>
    <name type="synonym">Arabian camel</name>
    <dbReference type="NCBI Taxonomy" id="9838"/>
    <lineage>
        <taxon>Eukaryota</taxon>
        <taxon>Metazoa</taxon>
        <taxon>Chordata</taxon>
        <taxon>Craniata</taxon>
        <taxon>Vertebrata</taxon>
        <taxon>Euteleostomi</taxon>
        <taxon>Mammalia</taxon>
        <taxon>Eutheria</taxon>
        <taxon>Laurasiatheria</taxon>
        <taxon>Artiodactyla</taxon>
        <taxon>Tylopoda</taxon>
        <taxon>Camelidae</taxon>
        <taxon>Camelus</taxon>
    </lineage>
</organism>
<dbReference type="Proteomes" id="UP000299084">
    <property type="component" value="Unassembled WGS sequence"/>
</dbReference>
<protein>
    <submittedName>
        <fullName evidence="2">Uncharacterized protein</fullName>
    </submittedName>
</protein>
<evidence type="ECO:0000313" key="2">
    <source>
        <dbReference type="EMBL" id="KAB1253265.1"/>
    </source>
</evidence>
<comment type="caution">
    <text evidence="2">The sequence shown here is derived from an EMBL/GenBank/DDBJ whole genome shotgun (WGS) entry which is preliminary data.</text>
</comment>
<evidence type="ECO:0000256" key="1">
    <source>
        <dbReference type="SAM" id="MobiDB-lite"/>
    </source>
</evidence>